<dbReference type="InterPro" id="IPR028992">
    <property type="entry name" value="Hedgehog/Intein_dom"/>
</dbReference>
<reference evidence="2 3" key="1">
    <citation type="submission" date="2016-10" db="EMBL/GenBank/DDBJ databases">
        <authorList>
            <person name="de Groot N.N."/>
        </authorList>
    </citation>
    <scope>NUCLEOTIDE SEQUENCE [LARGE SCALE GENOMIC DNA]</scope>
    <source>
        <strain evidence="2 3">DSM 22220</strain>
    </source>
</reference>
<name>A0A1G7DDX4_9RHOB</name>
<accession>A0A1G7DDX4</accession>
<dbReference type="Gene3D" id="2.170.16.10">
    <property type="entry name" value="Hedgehog/Intein (Hint) domain"/>
    <property type="match status" value="1"/>
</dbReference>
<sequence>MPTHNVTQLYMGIFDDLDPVEFVGSKDQTNELTEVPGWAPDVVFKSKDLQVVNIIQNDETIGNDTGKLEENDLADRVANPIRGDSITYDLGDGNGPITSYIDSAFNYNATFTLADTGEEDITTMQFIQLENGAIFTNSNSYLDNKTISKIKLYGPARNDFYGTETERSADGLKVNCYASGTLIRTPRGEVAVEDLAAGDLVNTVDDGAAPILWIGHRKLDRVDLQSEPQLRPILIRAGALGEGLPVADLVVSPQHRILVRGAIPQRMFGQAEILVAAKQLVELPGIEVIEDTQEVAYFHLLLADHQLVWANGAPAETMFAGVEALGAMTPDQSAELSAIFPEIAGLSPDRAAEALSPAPARLLAPGRRARRLAERLKKNGTAPISRLAA</sequence>
<evidence type="ECO:0000259" key="1">
    <source>
        <dbReference type="Pfam" id="PF13403"/>
    </source>
</evidence>
<evidence type="ECO:0000313" key="2">
    <source>
        <dbReference type="EMBL" id="SDE49005.1"/>
    </source>
</evidence>
<feature type="domain" description="Hedgehog/Intein (Hint)" evidence="1">
    <location>
        <begin position="176"/>
        <end position="321"/>
    </location>
</feature>
<proteinExistence type="predicted"/>
<dbReference type="RefSeq" id="WP_245727302.1">
    <property type="nucleotide sequence ID" value="NZ_FNAH01000007.1"/>
</dbReference>
<dbReference type="AlphaFoldDB" id="A0A1G7DDX4"/>
<dbReference type="SUPFAM" id="SSF51294">
    <property type="entry name" value="Hedgehog/intein (Hint) domain"/>
    <property type="match status" value="1"/>
</dbReference>
<dbReference type="Proteomes" id="UP000199344">
    <property type="component" value="Unassembled WGS sequence"/>
</dbReference>
<keyword evidence="3" id="KW-1185">Reference proteome</keyword>
<dbReference type="STRING" id="591205.SAMN05421538_10751"/>
<dbReference type="EMBL" id="FNAH01000007">
    <property type="protein sequence ID" value="SDE49005.1"/>
    <property type="molecule type" value="Genomic_DNA"/>
</dbReference>
<dbReference type="Pfam" id="PF13403">
    <property type="entry name" value="Hint_2"/>
    <property type="match status" value="1"/>
</dbReference>
<dbReference type="InterPro" id="IPR036844">
    <property type="entry name" value="Hint_dom_sf"/>
</dbReference>
<protein>
    <submittedName>
        <fullName evidence="2">Hint domain-containing protein</fullName>
    </submittedName>
</protein>
<evidence type="ECO:0000313" key="3">
    <source>
        <dbReference type="Proteomes" id="UP000199344"/>
    </source>
</evidence>
<organism evidence="2 3">
    <name type="scientific">Paracoccus isoporae</name>
    <dbReference type="NCBI Taxonomy" id="591205"/>
    <lineage>
        <taxon>Bacteria</taxon>
        <taxon>Pseudomonadati</taxon>
        <taxon>Pseudomonadota</taxon>
        <taxon>Alphaproteobacteria</taxon>
        <taxon>Rhodobacterales</taxon>
        <taxon>Paracoccaceae</taxon>
        <taxon>Paracoccus</taxon>
    </lineage>
</organism>
<gene>
    <name evidence="2" type="ORF">SAMN05421538_10751</name>
</gene>